<keyword evidence="7" id="KW-0029">Amino-acid transport</keyword>
<keyword evidence="4 10" id="KW-0813">Transport</keyword>
<dbReference type="OrthoDB" id="9771188at2"/>
<keyword evidence="13" id="KW-1185">Reference proteome</keyword>
<keyword evidence="8 10" id="KW-1133">Transmembrane helix</keyword>
<gene>
    <name evidence="12" type="ORF">SAMN04488244_10175</name>
</gene>
<sequence>MDFSLYVNYAPLLTKGLVYTLYVCSMSLLISVSGGLLIYGLSRIKLIVAKVFYAAYLTLFRGTPLLVQVYLLFYGGPFIGIELSAEQVGIIGLGLYGSAYFAEIYRSGFANIPKGQLESAFDLGFSKLQILIRVQLPQMLGLIIPPGINQSIILVKESAILSIITVPEITKAAISMATQTFTVVEPYLFLAVAYWIITFALSRVGRWSESYATRYLARS</sequence>
<dbReference type="GO" id="GO:0006865">
    <property type="term" value="P:amino acid transport"/>
    <property type="evidence" value="ECO:0007669"/>
    <property type="project" value="UniProtKB-KW"/>
</dbReference>
<dbReference type="InterPro" id="IPR035906">
    <property type="entry name" value="MetI-like_sf"/>
</dbReference>
<evidence type="ECO:0000256" key="9">
    <source>
        <dbReference type="ARBA" id="ARBA00023136"/>
    </source>
</evidence>
<keyword evidence="6 10" id="KW-0812">Transmembrane</keyword>
<dbReference type="InterPro" id="IPR010065">
    <property type="entry name" value="AA_ABC_transptr_permease_3TM"/>
</dbReference>
<keyword evidence="9 10" id="KW-0472">Membrane</keyword>
<dbReference type="RefSeq" id="WP_103878335.1">
    <property type="nucleotide sequence ID" value="NZ_FNVG01000001.1"/>
</dbReference>
<dbReference type="CDD" id="cd06261">
    <property type="entry name" value="TM_PBP2"/>
    <property type="match status" value="1"/>
</dbReference>
<evidence type="ECO:0000256" key="2">
    <source>
        <dbReference type="ARBA" id="ARBA00004429"/>
    </source>
</evidence>
<dbReference type="InterPro" id="IPR000515">
    <property type="entry name" value="MetI-like"/>
</dbReference>
<dbReference type="GO" id="GO:0043190">
    <property type="term" value="C:ATP-binding cassette (ABC) transporter complex"/>
    <property type="evidence" value="ECO:0007669"/>
    <property type="project" value="InterPro"/>
</dbReference>
<evidence type="ECO:0000256" key="6">
    <source>
        <dbReference type="ARBA" id="ARBA00022692"/>
    </source>
</evidence>
<dbReference type="SUPFAM" id="SSF161098">
    <property type="entry name" value="MetI-like"/>
    <property type="match status" value="1"/>
</dbReference>
<dbReference type="PANTHER" id="PTHR30614:SF20">
    <property type="entry name" value="GLUTAMINE TRANSPORT SYSTEM PERMEASE PROTEIN GLNP"/>
    <property type="match status" value="1"/>
</dbReference>
<evidence type="ECO:0000256" key="4">
    <source>
        <dbReference type="ARBA" id="ARBA00022448"/>
    </source>
</evidence>
<dbReference type="Proteomes" id="UP000236721">
    <property type="component" value="Unassembled WGS sequence"/>
</dbReference>
<evidence type="ECO:0000256" key="10">
    <source>
        <dbReference type="RuleBase" id="RU363032"/>
    </source>
</evidence>
<evidence type="ECO:0000313" key="12">
    <source>
        <dbReference type="EMBL" id="SEF40693.1"/>
    </source>
</evidence>
<dbReference type="AlphaFoldDB" id="A0A1H5RQS0"/>
<dbReference type="Pfam" id="PF00528">
    <property type="entry name" value="BPD_transp_1"/>
    <property type="match status" value="1"/>
</dbReference>
<keyword evidence="5" id="KW-1003">Cell membrane</keyword>
<reference evidence="13" key="1">
    <citation type="submission" date="2016-10" db="EMBL/GenBank/DDBJ databases">
        <authorList>
            <person name="Varghese N."/>
            <person name="Submissions S."/>
        </authorList>
    </citation>
    <scope>NUCLEOTIDE SEQUENCE [LARGE SCALE GENOMIC DNA]</scope>
    <source>
        <strain evidence="13">CGMCC 1.7062</strain>
    </source>
</reference>
<comment type="similarity">
    <text evidence="3">Belongs to the binding-protein-dependent transport system permease family. HisMQ subfamily.</text>
</comment>
<evidence type="ECO:0000313" key="13">
    <source>
        <dbReference type="Proteomes" id="UP000236721"/>
    </source>
</evidence>
<feature type="transmembrane region" description="Helical" evidence="10">
    <location>
        <begin position="186"/>
        <end position="204"/>
    </location>
</feature>
<evidence type="ECO:0000256" key="7">
    <source>
        <dbReference type="ARBA" id="ARBA00022970"/>
    </source>
</evidence>
<name>A0A1H5RQS0_9VIBR</name>
<evidence type="ECO:0000256" key="3">
    <source>
        <dbReference type="ARBA" id="ARBA00010072"/>
    </source>
</evidence>
<proteinExistence type="inferred from homology"/>
<feature type="transmembrane region" description="Helical" evidence="10">
    <location>
        <begin position="51"/>
        <end position="73"/>
    </location>
</feature>
<organism evidence="12 13">
    <name type="scientific">Vibrio hangzhouensis</name>
    <dbReference type="NCBI Taxonomy" id="462991"/>
    <lineage>
        <taxon>Bacteria</taxon>
        <taxon>Pseudomonadati</taxon>
        <taxon>Pseudomonadota</taxon>
        <taxon>Gammaproteobacteria</taxon>
        <taxon>Vibrionales</taxon>
        <taxon>Vibrionaceae</taxon>
        <taxon>Vibrio</taxon>
    </lineage>
</organism>
<feature type="domain" description="ABC transmembrane type-1" evidence="11">
    <location>
        <begin position="17"/>
        <end position="205"/>
    </location>
</feature>
<comment type="subcellular location">
    <subcellularLocation>
        <location evidence="2">Cell inner membrane</location>
        <topology evidence="2">Multi-pass membrane protein</topology>
    </subcellularLocation>
    <subcellularLocation>
        <location evidence="10">Cell membrane</location>
        <topology evidence="10">Multi-pass membrane protein</topology>
    </subcellularLocation>
</comment>
<evidence type="ECO:0000256" key="1">
    <source>
        <dbReference type="ARBA" id="ARBA00003159"/>
    </source>
</evidence>
<evidence type="ECO:0000259" key="11">
    <source>
        <dbReference type="PROSITE" id="PS50928"/>
    </source>
</evidence>
<dbReference type="GO" id="GO:0022857">
    <property type="term" value="F:transmembrane transporter activity"/>
    <property type="evidence" value="ECO:0007669"/>
    <property type="project" value="InterPro"/>
</dbReference>
<dbReference type="InterPro" id="IPR043429">
    <property type="entry name" value="ArtM/GltK/GlnP/TcyL/YhdX-like"/>
</dbReference>
<protein>
    <submittedName>
        <fullName evidence="12">Polar amino acid transport system permease protein</fullName>
    </submittedName>
</protein>
<dbReference type="Gene3D" id="1.10.3720.10">
    <property type="entry name" value="MetI-like"/>
    <property type="match status" value="1"/>
</dbReference>
<feature type="transmembrane region" description="Helical" evidence="10">
    <location>
        <begin position="20"/>
        <end position="39"/>
    </location>
</feature>
<accession>A0A1H5RQS0</accession>
<comment type="function">
    <text evidence="1">Part of the binding-protein-dependent transport system for glutamine; probably responsible for the translocation of the substrate across the membrane.</text>
</comment>
<evidence type="ECO:0000256" key="5">
    <source>
        <dbReference type="ARBA" id="ARBA00022475"/>
    </source>
</evidence>
<dbReference type="NCBIfam" id="TIGR01726">
    <property type="entry name" value="HEQRo_perm_3TM"/>
    <property type="match status" value="1"/>
</dbReference>
<dbReference type="EMBL" id="FNVG01000001">
    <property type="protein sequence ID" value="SEF40693.1"/>
    <property type="molecule type" value="Genomic_DNA"/>
</dbReference>
<evidence type="ECO:0000256" key="8">
    <source>
        <dbReference type="ARBA" id="ARBA00022989"/>
    </source>
</evidence>
<dbReference type="PANTHER" id="PTHR30614">
    <property type="entry name" value="MEMBRANE COMPONENT OF AMINO ACID ABC TRANSPORTER"/>
    <property type="match status" value="1"/>
</dbReference>
<dbReference type="PROSITE" id="PS50928">
    <property type="entry name" value="ABC_TM1"/>
    <property type="match status" value="1"/>
</dbReference>